<keyword evidence="2" id="KW-1185">Reference proteome</keyword>
<protein>
    <submittedName>
        <fullName evidence="1">Uncharacterized protein</fullName>
    </submittedName>
</protein>
<name>A0A4Y7PGG0_9AGAM</name>
<sequence length="128" mass="14641">MRPTERIGGDSRWQRRSFRSTGSYPTSAICSCHGVWGCRRSRCSGCEINSGMIRNRAQIASMTRRFFWMDNLRFGARHLLSVSDKVLFHKWKLRRTFDVAAGTGRVPNLGQPYVLLALLFRLLKSVGC</sequence>
<evidence type="ECO:0000313" key="1">
    <source>
        <dbReference type="EMBL" id="TDL14534.1"/>
    </source>
</evidence>
<proteinExistence type="predicted"/>
<dbReference type="VEuPathDB" id="FungiDB:BD410DRAFT_191921"/>
<dbReference type="EMBL" id="ML170329">
    <property type="protein sequence ID" value="TDL14534.1"/>
    <property type="molecule type" value="Genomic_DNA"/>
</dbReference>
<accession>A0A4Y7PGG0</accession>
<gene>
    <name evidence="1" type="ORF">BD410DRAFT_191921</name>
</gene>
<evidence type="ECO:0000313" key="2">
    <source>
        <dbReference type="Proteomes" id="UP000294933"/>
    </source>
</evidence>
<organism evidence="1 2">
    <name type="scientific">Rickenella mellea</name>
    <dbReference type="NCBI Taxonomy" id="50990"/>
    <lineage>
        <taxon>Eukaryota</taxon>
        <taxon>Fungi</taxon>
        <taxon>Dikarya</taxon>
        <taxon>Basidiomycota</taxon>
        <taxon>Agaricomycotina</taxon>
        <taxon>Agaricomycetes</taxon>
        <taxon>Hymenochaetales</taxon>
        <taxon>Rickenellaceae</taxon>
        <taxon>Rickenella</taxon>
    </lineage>
</organism>
<dbReference type="Proteomes" id="UP000294933">
    <property type="component" value="Unassembled WGS sequence"/>
</dbReference>
<dbReference type="AlphaFoldDB" id="A0A4Y7PGG0"/>
<dbReference type="PROSITE" id="PS51257">
    <property type="entry name" value="PROKAR_LIPOPROTEIN"/>
    <property type="match status" value="1"/>
</dbReference>
<reference evidence="1 2" key="1">
    <citation type="submission" date="2018-06" db="EMBL/GenBank/DDBJ databases">
        <title>A transcriptomic atlas of mushroom development highlights an independent origin of complex multicellularity.</title>
        <authorList>
            <consortium name="DOE Joint Genome Institute"/>
            <person name="Krizsan K."/>
            <person name="Almasi E."/>
            <person name="Merenyi Z."/>
            <person name="Sahu N."/>
            <person name="Viragh M."/>
            <person name="Koszo T."/>
            <person name="Mondo S."/>
            <person name="Kiss B."/>
            <person name="Balint B."/>
            <person name="Kues U."/>
            <person name="Barry K."/>
            <person name="Hegedus J.C."/>
            <person name="Henrissat B."/>
            <person name="Johnson J."/>
            <person name="Lipzen A."/>
            <person name="Ohm R."/>
            <person name="Nagy I."/>
            <person name="Pangilinan J."/>
            <person name="Yan J."/>
            <person name="Xiong Y."/>
            <person name="Grigoriev I.V."/>
            <person name="Hibbett D.S."/>
            <person name="Nagy L.G."/>
        </authorList>
    </citation>
    <scope>NUCLEOTIDE SEQUENCE [LARGE SCALE GENOMIC DNA]</scope>
    <source>
        <strain evidence="1 2">SZMC22713</strain>
    </source>
</reference>